<dbReference type="Proteomes" id="UP001567538">
    <property type="component" value="Unassembled WGS sequence"/>
</dbReference>
<dbReference type="AlphaFoldDB" id="A0ABD1FV72"/>
<organism evidence="1 2">
    <name type="scientific">Salvia divinorum</name>
    <name type="common">Maria pastora</name>
    <name type="synonym">Diviner's sage</name>
    <dbReference type="NCBI Taxonomy" id="28513"/>
    <lineage>
        <taxon>Eukaryota</taxon>
        <taxon>Viridiplantae</taxon>
        <taxon>Streptophyta</taxon>
        <taxon>Embryophyta</taxon>
        <taxon>Tracheophyta</taxon>
        <taxon>Spermatophyta</taxon>
        <taxon>Magnoliopsida</taxon>
        <taxon>eudicotyledons</taxon>
        <taxon>Gunneridae</taxon>
        <taxon>Pentapetalae</taxon>
        <taxon>asterids</taxon>
        <taxon>lamiids</taxon>
        <taxon>Lamiales</taxon>
        <taxon>Lamiaceae</taxon>
        <taxon>Nepetoideae</taxon>
        <taxon>Mentheae</taxon>
        <taxon>Salviinae</taxon>
        <taxon>Salvia</taxon>
        <taxon>Salvia subgen. Calosphace</taxon>
    </lineage>
</organism>
<reference evidence="1 2" key="1">
    <citation type="submission" date="2024-06" db="EMBL/GenBank/DDBJ databases">
        <title>A chromosome level genome sequence of Diviner's sage (Salvia divinorum).</title>
        <authorList>
            <person name="Ford S.A."/>
            <person name="Ro D.-K."/>
            <person name="Ness R.W."/>
            <person name="Phillips M.A."/>
        </authorList>
    </citation>
    <scope>NUCLEOTIDE SEQUENCE [LARGE SCALE GENOMIC DNA]</scope>
    <source>
        <strain evidence="1">SAF-2024a</strain>
        <tissue evidence="1">Leaf</tissue>
    </source>
</reference>
<dbReference type="EMBL" id="JBEAFC010000011">
    <property type="protein sequence ID" value="KAL1535739.1"/>
    <property type="molecule type" value="Genomic_DNA"/>
</dbReference>
<evidence type="ECO:0008006" key="3">
    <source>
        <dbReference type="Google" id="ProtNLM"/>
    </source>
</evidence>
<comment type="caution">
    <text evidence="1">The sequence shown here is derived from an EMBL/GenBank/DDBJ whole genome shotgun (WGS) entry which is preliminary data.</text>
</comment>
<accession>A0ABD1FV72</accession>
<evidence type="ECO:0000313" key="1">
    <source>
        <dbReference type="EMBL" id="KAL1535739.1"/>
    </source>
</evidence>
<name>A0ABD1FV72_SALDI</name>
<sequence length="119" mass="13344">MHGDIKINFFKLSSRILVMRCCGECCLVREHSSFGLCRSDLGPGFIPLSSLELFSILLITLVEGIVTVRPLNLFRNQNQEADLSSGTPENATAEVEKGCYRQPQESCIFDRHCEFAHHA</sequence>
<gene>
    <name evidence="1" type="ORF">AAHA92_28483</name>
</gene>
<evidence type="ECO:0000313" key="2">
    <source>
        <dbReference type="Proteomes" id="UP001567538"/>
    </source>
</evidence>
<keyword evidence="2" id="KW-1185">Reference proteome</keyword>
<protein>
    <recommendedName>
        <fullName evidence="3">C3H1-type domain-containing protein</fullName>
    </recommendedName>
</protein>
<proteinExistence type="predicted"/>